<dbReference type="InterPro" id="IPR014729">
    <property type="entry name" value="Rossmann-like_a/b/a_fold"/>
</dbReference>
<dbReference type="GO" id="GO:0005524">
    <property type="term" value="F:ATP binding"/>
    <property type="evidence" value="ECO:0007669"/>
    <property type="project" value="UniProtKB-KW"/>
</dbReference>
<dbReference type="PANTHER" id="PTHR10890">
    <property type="entry name" value="CYSTEINYL-TRNA SYNTHETASE"/>
    <property type="match status" value="1"/>
</dbReference>
<dbReference type="GO" id="GO:0004817">
    <property type="term" value="F:cysteine-tRNA ligase activity"/>
    <property type="evidence" value="ECO:0007669"/>
    <property type="project" value="TreeGrafter"/>
</dbReference>
<dbReference type="GO" id="GO:0046872">
    <property type="term" value="F:metal ion binding"/>
    <property type="evidence" value="ECO:0007669"/>
    <property type="project" value="UniProtKB-KW"/>
</dbReference>
<evidence type="ECO:0000313" key="9">
    <source>
        <dbReference type="EMBL" id="RRT50342.1"/>
    </source>
</evidence>
<comment type="cofactor">
    <cofactor evidence="1">
        <name>Zn(2+)</name>
        <dbReference type="ChEBI" id="CHEBI:29105"/>
    </cofactor>
</comment>
<evidence type="ECO:0000259" key="8">
    <source>
        <dbReference type="Pfam" id="PF23493"/>
    </source>
</evidence>
<evidence type="ECO:0000313" key="10">
    <source>
        <dbReference type="Proteomes" id="UP000287651"/>
    </source>
</evidence>
<accession>A0A426YF10</accession>
<dbReference type="InterPro" id="IPR056411">
    <property type="entry name" value="CysS_C"/>
</dbReference>
<comment type="caution">
    <text evidence="9">The sequence shown here is derived from an EMBL/GenBank/DDBJ whole genome shotgun (WGS) entry which is preliminary data.</text>
</comment>
<dbReference type="SUPFAM" id="SSF52374">
    <property type="entry name" value="Nucleotidylyl transferase"/>
    <property type="match status" value="1"/>
</dbReference>
<organism evidence="9 10">
    <name type="scientific">Ensete ventricosum</name>
    <name type="common">Abyssinian banana</name>
    <name type="synonym">Musa ensete</name>
    <dbReference type="NCBI Taxonomy" id="4639"/>
    <lineage>
        <taxon>Eukaryota</taxon>
        <taxon>Viridiplantae</taxon>
        <taxon>Streptophyta</taxon>
        <taxon>Embryophyta</taxon>
        <taxon>Tracheophyta</taxon>
        <taxon>Spermatophyta</taxon>
        <taxon>Magnoliopsida</taxon>
        <taxon>Liliopsida</taxon>
        <taxon>Zingiberales</taxon>
        <taxon>Musaceae</taxon>
        <taxon>Ensete</taxon>
    </lineage>
</organism>
<dbReference type="InterPro" id="IPR009080">
    <property type="entry name" value="tRNAsynth_Ia_anticodon-bd"/>
</dbReference>
<evidence type="ECO:0000256" key="3">
    <source>
        <dbReference type="ARBA" id="ARBA00022723"/>
    </source>
</evidence>
<evidence type="ECO:0000256" key="4">
    <source>
        <dbReference type="ARBA" id="ARBA00022741"/>
    </source>
</evidence>
<dbReference type="Pfam" id="PF23493">
    <property type="entry name" value="CysS_C"/>
    <property type="match status" value="1"/>
</dbReference>
<dbReference type="AlphaFoldDB" id="A0A426YF10"/>
<gene>
    <name evidence="9" type="ORF">B296_00016761</name>
</gene>
<evidence type="ECO:0000259" key="7">
    <source>
        <dbReference type="Pfam" id="PF01406"/>
    </source>
</evidence>
<dbReference type="PANTHER" id="PTHR10890:SF25">
    <property type="entry name" value="CYSTEINE--TRNA LIGASE, CHLOROPLASTIC_MITOCHONDRIAL"/>
    <property type="match status" value="1"/>
</dbReference>
<evidence type="ECO:0000256" key="5">
    <source>
        <dbReference type="ARBA" id="ARBA00022833"/>
    </source>
</evidence>
<dbReference type="EMBL" id="AMZH03012814">
    <property type="protein sequence ID" value="RRT50342.1"/>
    <property type="molecule type" value="Genomic_DNA"/>
</dbReference>
<name>A0A426YF10_ENSVE</name>
<evidence type="ECO:0000256" key="6">
    <source>
        <dbReference type="ARBA" id="ARBA00022840"/>
    </source>
</evidence>
<dbReference type="Gene3D" id="1.20.120.1910">
    <property type="entry name" value="Cysteine-tRNA ligase, C-terminal anti-codon recognition domain"/>
    <property type="match status" value="1"/>
</dbReference>
<dbReference type="GO" id="GO:0005737">
    <property type="term" value="C:cytoplasm"/>
    <property type="evidence" value="ECO:0007669"/>
    <property type="project" value="TreeGrafter"/>
</dbReference>
<keyword evidence="6" id="KW-0067">ATP-binding</keyword>
<dbReference type="InterPro" id="IPR024909">
    <property type="entry name" value="Cys-tRNA/MSH_ligase"/>
</dbReference>
<dbReference type="Proteomes" id="UP000287651">
    <property type="component" value="Unassembled WGS sequence"/>
</dbReference>
<dbReference type="GO" id="GO:0006423">
    <property type="term" value="P:cysteinyl-tRNA aminoacylation"/>
    <property type="evidence" value="ECO:0007669"/>
    <property type="project" value="TreeGrafter"/>
</dbReference>
<dbReference type="Pfam" id="PF01406">
    <property type="entry name" value="tRNA-synt_1e"/>
    <property type="match status" value="1"/>
</dbReference>
<protein>
    <submittedName>
        <fullName evidence="9">Uncharacterized protein</fullName>
    </submittedName>
</protein>
<proteinExistence type="predicted"/>
<reference evidence="9 10" key="1">
    <citation type="journal article" date="2014" name="Agronomy (Basel)">
        <title>A Draft Genome Sequence for Ensete ventricosum, the Drought-Tolerant Tree Against Hunger.</title>
        <authorList>
            <person name="Harrison J."/>
            <person name="Moore K.A."/>
            <person name="Paszkiewicz K."/>
            <person name="Jones T."/>
            <person name="Grant M."/>
            <person name="Ambacheew D."/>
            <person name="Muzemil S."/>
            <person name="Studholme D.J."/>
        </authorList>
    </citation>
    <scope>NUCLEOTIDE SEQUENCE [LARGE SCALE GENOMIC DNA]</scope>
</reference>
<keyword evidence="5" id="KW-0862">Zinc</keyword>
<dbReference type="SUPFAM" id="SSF47323">
    <property type="entry name" value="Anticodon-binding domain of a subclass of class I aminoacyl-tRNA synthetases"/>
    <property type="match status" value="1"/>
</dbReference>
<keyword evidence="4" id="KW-0547">Nucleotide-binding</keyword>
<keyword evidence="2" id="KW-0436">Ligase</keyword>
<sequence length="172" mass="20241">MDSFYLFQQILDNGCAYKIDGDVYFSVDKFPAYGRLSGRKLEDNRAGERVAVDSRKQNPADFALWKVRYFYFWLCLKSLWYMNKSYLLPRRLCKQVLKQLRERALRRVGLTEDELLLKIEERTTARKNKQYDKSDEIRRGLAAIGITLMDSHTGTTWKPTVPHDVHEHANAM</sequence>
<feature type="domain" description="tRNA synthetases class I catalytic" evidence="7">
    <location>
        <begin position="6"/>
        <end position="67"/>
    </location>
</feature>
<dbReference type="InterPro" id="IPR032678">
    <property type="entry name" value="tRNA-synt_1_cat_dom"/>
</dbReference>
<evidence type="ECO:0000256" key="1">
    <source>
        <dbReference type="ARBA" id="ARBA00001947"/>
    </source>
</evidence>
<evidence type="ECO:0000256" key="2">
    <source>
        <dbReference type="ARBA" id="ARBA00022598"/>
    </source>
</evidence>
<dbReference type="Gene3D" id="3.40.50.620">
    <property type="entry name" value="HUPs"/>
    <property type="match status" value="1"/>
</dbReference>
<keyword evidence="3" id="KW-0479">Metal-binding</keyword>
<feature type="domain" description="Cysteinyl-tRNA ligase anticodon binding" evidence="8">
    <location>
        <begin position="120"/>
        <end position="157"/>
    </location>
</feature>